<organism evidence="3 4">
    <name type="scientific">Yoonia ponticola</name>
    <dbReference type="NCBI Taxonomy" id="1524255"/>
    <lineage>
        <taxon>Bacteria</taxon>
        <taxon>Pseudomonadati</taxon>
        <taxon>Pseudomonadota</taxon>
        <taxon>Alphaproteobacteria</taxon>
        <taxon>Rhodobacterales</taxon>
        <taxon>Paracoccaceae</taxon>
        <taxon>Yoonia</taxon>
    </lineage>
</organism>
<evidence type="ECO:0000313" key="3">
    <source>
        <dbReference type="EMBL" id="MBB5722190.1"/>
    </source>
</evidence>
<evidence type="ECO:0000256" key="1">
    <source>
        <dbReference type="SAM" id="SignalP"/>
    </source>
</evidence>
<evidence type="ECO:0000259" key="2">
    <source>
        <dbReference type="Pfam" id="PF07007"/>
    </source>
</evidence>
<dbReference type="AlphaFoldDB" id="A0A7W9BKL2"/>
<protein>
    <submittedName>
        <fullName evidence="3">Uncharacterized protein YecT (DUF1311 family)</fullName>
    </submittedName>
</protein>
<proteinExistence type="predicted"/>
<dbReference type="RefSeq" id="WP_183528205.1">
    <property type="nucleotide sequence ID" value="NZ_JACIJM010000004.1"/>
</dbReference>
<sequence length="172" mass="18852">MMRIWMMTSVATMVLLPQLAVAQDMPYDPAATQSCLAEMADTDMENTNVCVGRSAEQCADASTGGFSTRSMTACMSAEYGLFDEMLNVEYAKVRGLAADLDKQANGTSFDDVSMGDRLVQMQRAWIAYRDATCAFERRQFDGGTIGELVYIDCLTTLTADQAFRLQNSVLGL</sequence>
<accession>A0A7W9BKL2</accession>
<evidence type="ECO:0000313" key="4">
    <source>
        <dbReference type="Proteomes" id="UP000535415"/>
    </source>
</evidence>
<feature type="domain" description="Lysozyme inhibitor LprI-like N-terminal" evidence="2">
    <location>
        <begin position="58"/>
        <end position="163"/>
    </location>
</feature>
<reference evidence="3 4" key="1">
    <citation type="submission" date="2020-08" db="EMBL/GenBank/DDBJ databases">
        <title>Genomic Encyclopedia of Type Strains, Phase IV (KMG-IV): sequencing the most valuable type-strain genomes for metagenomic binning, comparative biology and taxonomic classification.</title>
        <authorList>
            <person name="Goeker M."/>
        </authorList>
    </citation>
    <scope>NUCLEOTIDE SEQUENCE [LARGE SCALE GENOMIC DNA]</scope>
    <source>
        <strain evidence="3 4">DSM 101064</strain>
    </source>
</reference>
<name>A0A7W9BKL2_9RHOB</name>
<feature type="signal peptide" evidence="1">
    <location>
        <begin position="1"/>
        <end position="22"/>
    </location>
</feature>
<gene>
    <name evidence="3" type="ORF">FHS72_001814</name>
</gene>
<dbReference type="Pfam" id="PF07007">
    <property type="entry name" value="LprI"/>
    <property type="match status" value="1"/>
</dbReference>
<keyword evidence="4" id="KW-1185">Reference proteome</keyword>
<dbReference type="InterPro" id="IPR009739">
    <property type="entry name" value="LprI-like_N"/>
</dbReference>
<dbReference type="Proteomes" id="UP000535415">
    <property type="component" value="Unassembled WGS sequence"/>
</dbReference>
<comment type="caution">
    <text evidence="3">The sequence shown here is derived from an EMBL/GenBank/DDBJ whole genome shotgun (WGS) entry which is preliminary data.</text>
</comment>
<dbReference type="Gene3D" id="1.20.1270.180">
    <property type="match status" value="1"/>
</dbReference>
<feature type="chain" id="PRO_5030692295" evidence="1">
    <location>
        <begin position="23"/>
        <end position="172"/>
    </location>
</feature>
<dbReference type="EMBL" id="JACIJM010000004">
    <property type="protein sequence ID" value="MBB5722190.1"/>
    <property type="molecule type" value="Genomic_DNA"/>
</dbReference>
<keyword evidence="1" id="KW-0732">Signal</keyword>